<reference evidence="15 16" key="1">
    <citation type="submission" date="2011-11" db="EMBL/GenBank/DDBJ databases">
        <title>Improved High-Quality Draft sequence of Beggiatoa alba B18lD.</title>
        <authorList>
            <consortium name="US DOE Joint Genome Institute"/>
            <person name="Lucas S."/>
            <person name="Han J."/>
            <person name="Lapidus A."/>
            <person name="Cheng J.-F."/>
            <person name="Goodwin L."/>
            <person name="Pitluck S."/>
            <person name="Peters L."/>
            <person name="Mikhailova N."/>
            <person name="Held B."/>
            <person name="Detter J.C."/>
            <person name="Han C."/>
            <person name="Tapia R."/>
            <person name="Land M."/>
            <person name="Hauser L."/>
            <person name="Kyrpides N."/>
            <person name="Ivanova N."/>
            <person name="Pagani I."/>
            <person name="Samuel K."/>
            <person name="Teske A."/>
            <person name="Mueller J."/>
            <person name="Woyke T."/>
        </authorList>
    </citation>
    <scope>NUCLEOTIDE SEQUENCE [LARGE SCALE GENOMIC DNA]</scope>
    <source>
        <strain evidence="15 16">B18LD</strain>
    </source>
</reference>
<dbReference type="NCBIfam" id="NF003644">
    <property type="entry name" value="PRK05286.1-1"/>
    <property type="match status" value="1"/>
</dbReference>
<dbReference type="PROSITE" id="PS00912">
    <property type="entry name" value="DHODEHASE_2"/>
    <property type="match status" value="1"/>
</dbReference>
<proteinExistence type="inferred from homology"/>
<feature type="binding site" evidence="13">
    <location>
        <position position="269"/>
    </location>
    <ligand>
        <name>FMN</name>
        <dbReference type="ChEBI" id="CHEBI:58210"/>
    </ligand>
</feature>
<keyword evidence="16" id="KW-1185">Reference proteome</keyword>
<evidence type="ECO:0000256" key="6">
    <source>
        <dbReference type="ARBA" id="ARBA00022475"/>
    </source>
</evidence>
<dbReference type="InterPro" id="IPR013785">
    <property type="entry name" value="Aldolase_TIM"/>
</dbReference>
<dbReference type="eggNOG" id="COG0167">
    <property type="taxonomic scope" value="Bacteria"/>
</dbReference>
<evidence type="ECO:0000313" key="15">
    <source>
        <dbReference type="EMBL" id="EIJ41491.1"/>
    </source>
</evidence>
<evidence type="ECO:0000256" key="12">
    <source>
        <dbReference type="ARBA" id="ARBA00048639"/>
    </source>
</evidence>
<dbReference type="OrthoDB" id="9802377at2"/>
<dbReference type="GO" id="GO:0106430">
    <property type="term" value="F:dihydroorotate dehydrogenase (quinone) activity"/>
    <property type="evidence" value="ECO:0007669"/>
    <property type="project" value="UniProtKB-EC"/>
</dbReference>
<dbReference type="STRING" id="395493.BegalDRAFT_0573"/>
<comment type="catalytic activity">
    <reaction evidence="12 13">
        <text>(S)-dihydroorotate + a quinone = orotate + a quinol</text>
        <dbReference type="Rhea" id="RHEA:30187"/>
        <dbReference type="ChEBI" id="CHEBI:24646"/>
        <dbReference type="ChEBI" id="CHEBI:30839"/>
        <dbReference type="ChEBI" id="CHEBI:30864"/>
        <dbReference type="ChEBI" id="CHEBI:132124"/>
        <dbReference type="EC" id="1.3.5.2"/>
    </reaction>
</comment>
<keyword evidence="7 13" id="KW-0285">Flavoprotein</keyword>
<dbReference type="PANTHER" id="PTHR48109">
    <property type="entry name" value="DIHYDROOROTATE DEHYDROGENASE (QUINONE), MITOCHONDRIAL-RELATED"/>
    <property type="match status" value="1"/>
</dbReference>
<comment type="cofactor">
    <cofactor evidence="13">
        <name>FMN</name>
        <dbReference type="ChEBI" id="CHEBI:58210"/>
    </cofactor>
    <text evidence="13">Binds 1 FMN per subunit.</text>
</comment>
<keyword evidence="8 13" id="KW-0288">FMN</keyword>
<name>I3CCZ8_9GAMM</name>
<feature type="binding site" evidence="13">
    <location>
        <position position="246"/>
    </location>
    <ligand>
        <name>FMN</name>
        <dbReference type="ChEBI" id="CHEBI:58210"/>
    </ligand>
</feature>
<dbReference type="SUPFAM" id="SSF51395">
    <property type="entry name" value="FMN-linked oxidoreductases"/>
    <property type="match status" value="1"/>
</dbReference>
<feature type="binding site" evidence="13">
    <location>
        <position position="173"/>
    </location>
    <ligand>
        <name>substrate</name>
    </ligand>
</feature>
<dbReference type="InterPro" id="IPR005720">
    <property type="entry name" value="Dihydroorotate_DH_cat"/>
</dbReference>
<feature type="binding site" evidence="13">
    <location>
        <position position="298"/>
    </location>
    <ligand>
        <name>FMN</name>
        <dbReference type="ChEBI" id="CHEBI:58210"/>
    </ligand>
</feature>
<dbReference type="HAMAP" id="MF_00225">
    <property type="entry name" value="DHO_dh_type2"/>
    <property type="match status" value="1"/>
</dbReference>
<dbReference type="InterPro" id="IPR050074">
    <property type="entry name" value="DHO_dehydrogenase"/>
</dbReference>
<accession>I3CCZ8</accession>
<dbReference type="GO" id="GO:0005737">
    <property type="term" value="C:cytoplasm"/>
    <property type="evidence" value="ECO:0007669"/>
    <property type="project" value="InterPro"/>
</dbReference>
<protein>
    <recommendedName>
        <fullName evidence="13">Dihydroorotate dehydrogenase (quinone)</fullName>
        <ecNumber evidence="13">1.3.5.2</ecNumber>
    </recommendedName>
    <alternativeName>
        <fullName evidence="13">DHOdehase</fullName>
        <shortName evidence="13">DHOD</shortName>
        <shortName evidence="13">DHODase</shortName>
    </alternativeName>
    <alternativeName>
        <fullName evidence="13">Dihydroorotate oxidase</fullName>
    </alternativeName>
</protein>
<feature type="binding site" evidence="13">
    <location>
        <position position="173"/>
    </location>
    <ligand>
        <name>FMN</name>
        <dbReference type="ChEBI" id="CHEBI:58210"/>
    </ligand>
</feature>
<dbReference type="HOGENOM" id="CLU_013640_2_0_6"/>
<dbReference type="InterPro" id="IPR005719">
    <property type="entry name" value="Dihydroorotate_DH_2"/>
</dbReference>
<evidence type="ECO:0000256" key="3">
    <source>
        <dbReference type="ARBA" id="ARBA00005161"/>
    </source>
</evidence>
<dbReference type="PIRSF" id="PIRSF000164">
    <property type="entry name" value="DHO_oxidase"/>
    <property type="match status" value="1"/>
</dbReference>
<dbReference type="AlphaFoldDB" id="I3CCZ8"/>
<feature type="binding site" evidence="13">
    <location>
        <begin position="319"/>
        <end position="320"/>
    </location>
    <ligand>
        <name>FMN</name>
        <dbReference type="ChEBI" id="CHEBI:58210"/>
    </ligand>
</feature>
<feature type="binding site" evidence="13">
    <location>
        <begin position="112"/>
        <end position="116"/>
    </location>
    <ligand>
        <name>substrate</name>
    </ligand>
</feature>
<keyword evidence="11 13" id="KW-0472">Membrane</keyword>
<dbReference type="RefSeq" id="WP_002683490.1">
    <property type="nucleotide sequence ID" value="NZ_JH600070.1"/>
</dbReference>
<keyword evidence="10 13" id="KW-0560">Oxidoreductase</keyword>
<dbReference type="EC" id="1.3.5.2" evidence="13"/>
<dbReference type="GO" id="GO:0005886">
    <property type="term" value="C:plasma membrane"/>
    <property type="evidence" value="ECO:0007669"/>
    <property type="project" value="UniProtKB-SubCell"/>
</dbReference>
<sequence>MHLYPLIRPLLFQLAPETAHHFTLSTLQRLHHLKLNRLIFSTPPTKPRQVMGLTFPNPVGLAAGLDKNGEYIDGLASLGFGFIEIGTITPRPQAGNPQPRLFRLPPARALINRLGFNNAGVDALLTHVARAQYRGILGINIGKNATTPIENAVDDYLYCLHKVYAHASYITVNISSPNTANLRQLQHGDELDRLLNALKQAQCELANSQHKYVPLVVKIAPDLNTEELQAIAEKLLKHQIDGVIATNTTLDRQAVTGLKHAIETGGLSGQPLTQRATAVVAELHRLLQDKIPIIAAGGIMSAEDAQAKLQAGAQLVQLYTGLIYEGAGLVQEVISAC</sequence>
<dbReference type="InterPro" id="IPR001295">
    <property type="entry name" value="Dihydroorotate_DH_CS"/>
</dbReference>
<dbReference type="Pfam" id="PF01180">
    <property type="entry name" value="DHO_dh"/>
    <property type="match status" value="1"/>
</dbReference>
<dbReference type="FunFam" id="3.20.20.70:FF:000028">
    <property type="entry name" value="Dihydroorotate dehydrogenase (quinone)"/>
    <property type="match status" value="1"/>
</dbReference>
<comment type="subunit">
    <text evidence="5 13">Monomer.</text>
</comment>
<dbReference type="GO" id="GO:0044205">
    <property type="term" value="P:'de novo' UMP biosynthetic process"/>
    <property type="evidence" value="ECO:0007669"/>
    <property type="project" value="UniProtKB-UniRule"/>
</dbReference>
<dbReference type="NCBIfam" id="NF003645">
    <property type="entry name" value="PRK05286.1-2"/>
    <property type="match status" value="1"/>
</dbReference>
<evidence type="ECO:0000313" key="16">
    <source>
        <dbReference type="Proteomes" id="UP000005744"/>
    </source>
</evidence>
<comment type="function">
    <text evidence="1 13">Catalyzes the conversion of dihydroorotate to orotate with quinone as electron acceptor.</text>
</comment>
<evidence type="ECO:0000256" key="2">
    <source>
        <dbReference type="ARBA" id="ARBA00004202"/>
    </source>
</evidence>
<evidence type="ECO:0000256" key="13">
    <source>
        <dbReference type="HAMAP-Rule" id="MF_00225"/>
    </source>
</evidence>
<dbReference type="Gene3D" id="3.20.20.70">
    <property type="entry name" value="Aldolase class I"/>
    <property type="match status" value="1"/>
</dbReference>
<dbReference type="CDD" id="cd04738">
    <property type="entry name" value="DHOD_2_like"/>
    <property type="match status" value="1"/>
</dbReference>
<evidence type="ECO:0000256" key="1">
    <source>
        <dbReference type="ARBA" id="ARBA00003125"/>
    </source>
</evidence>
<feature type="binding site" evidence="13">
    <location>
        <position position="67"/>
    </location>
    <ligand>
        <name>substrate</name>
    </ligand>
</feature>
<dbReference type="Proteomes" id="UP000005744">
    <property type="component" value="Unassembled WGS sequence"/>
</dbReference>
<evidence type="ECO:0000256" key="7">
    <source>
        <dbReference type="ARBA" id="ARBA00022630"/>
    </source>
</evidence>
<evidence type="ECO:0000256" key="11">
    <source>
        <dbReference type="ARBA" id="ARBA00023136"/>
    </source>
</evidence>
<dbReference type="NCBIfam" id="NF003652">
    <property type="entry name" value="PRK05286.2-5"/>
    <property type="match status" value="1"/>
</dbReference>
<comment type="similarity">
    <text evidence="4 13">Belongs to the dihydroorotate dehydrogenase family. Type 2 subfamily.</text>
</comment>
<feature type="domain" description="Dihydroorotate dehydrogenase catalytic" evidence="14">
    <location>
        <begin position="49"/>
        <end position="334"/>
    </location>
</feature>
<dbReference type="InterPro" id="IPR012135">
    <property type="entry name" value="Dihydroorotate_DH_1_2"/>
</dbReference>
<dbReference type="UniPathway" id="UPA00070">
    <property type="reaction ID" value="UER00946"/>
</dbReference>
<comment type="pathway">
    <text evidence="3 13">Pyrimidine metabolism; UMP biosynthesis via de novo pathway; orotate from (S)-dihydroorotate (quinone route): step 1/1.</text>
</comment>
<keyword evidence="9 13" id="KW-0665">Pyrimidine biosynthesis</keyword>
<dbReference type="EMBL" id="JH600070">
    <property type="protein sequence ID" value="EIJ41491.1"/>
    <property type="molecule type" value="Genomic_DNA"/>
</dbReference>
<evidence type="ECO:0000256" key="9">
    <source>
        <dbReference type="ARBA" id="ARBA00022975"/>
    </source>
</evidence>
<evidence type="ECO:0000256" key="10">
    <source>
        <dbReference type="ARBA" id="ARBA00023002"/>
    </source>
</evidence>
<feature type="binding site" evidence="13">
    <location>
        <position position="218"/>
    </location>
    <ligand>
        <name>FMN</name>
        <dbReference type="ChEBI" id="CHEBI:58210"/>
    </ligand>
</feature>
<gene>
    <name evidence="13" type="primary">pyrD</name>
    <name evidence="15" type="ORF">BegalDRAFT_0573</name>
</gene>
<feature type="binding site" evidence="13">
    <location>
        <begin position="63"/>
        <end position="67"/>
    </location>
    <ligand>
        <name>FMN</name>
        <dbReference type="ChEBI" id="CHEBI:58210"/>
    </ligand>
</feature>
<evidence type="ECO:0000256" key="4">
    <source>
        <dbReference type="ARBA" id="ARBA00005359"/>
    </source>
</evidence>
<organism evidence="15 16">
    <name type="scientific">Beggiatoa alba B18LD</name>
    <dbReference type="NCBI Taxonomy" id="395493"/>
    <lineage>
        <taxon>Bacteria</taxon>
        <taxon>Pseudomonadati</taxon>
        <taxon>Pseudomonadota</taxon>
        <taxon>Gammaproteobacteria</taxon>
        <taxon>Thiotrichales</taxon>
        <taxon>Thiotrichaceae</taxon>
        <taxon>Beggiatoa</taxon>
    </lineage>
</organism>
<comment type="subcellular location">
    <subcellularLocation>
        <location evidence="2 13">Cell membrane</location>
        <topology evidence="2 13">Peripheral membrane protein</topology>
    </subcellularLocation>
</comment>
<dbReference type="PANTHER" id="PTHR48109:SF4">
    <property type="entry name" value="DIHYDROOROTATE DEHYDROGENASE (QUINONE), MITOCHONDRIAL"/>
    <property type="match status" value="1"/>
</dbReference>
<feature type="active site" description="Nucleophile" evidence="13">
    <location>
        <position position="176"/>
    </location>
</feature>
<evidence type="ECO:0000256" key="5">
    <source>
        <dbReference type="ARBA" id="ARBA00011245"/>
    </source>
</evidence>
<dbReference type="PROSITE" id="PS00911">
    <property type="entry name" value="DHODEHASE_1"/>
    <property type="match status" value="1"/>
</dbReference>
<dbReference type="GO" id="GO:0006207">
    <property type="term" value="P:'de novo' pyrimidine nucleobase biosynthetic process"/>
    <property type="evidence" value="ECO:0007669"/>
    <property type="project" value="UniProtKB-UniRule"/>
</dbReference>
<keyword evidence="6 13" id="KW-1003">Cell membrane</keyword>
<feature type="binding site" evidence="13">
    <location>
        <begin position="247"/>
        <end position="248"/>
    </location>
    <ligand>
        <name>substrate</name>
    </ligand>
</feature>
<feature type="binding site" evidence="13">
    <location>
        <position position="178"/>
    </location>
    <ligand>
        <name>substrate</name>
    </ligand>
</feature>
<feature type="binding site" evidence="13">
    <location>
        <position position="140"/>
    </location>
    <ligand>
        <name>FMN</name>
        <dbReference type="ChEBI" id="CHEBI:58210"/>
    </ligand>
</feature>
<dbReference type="NCBIfam" id="NF003646">
    <property type="entry name" value="PRK05286.1-4"/>
    <property type="match status" value="1"/>
</dbReference>
<dbReference type="NCBIfam" id="TIGR01036">
    <property type="entry name" value="pyrD_sub2"/>
    <property type="match status" value="1"/>
</dbReference>
<evidence type="ECO:0000259" key="14">
    <source>
        <dbReference type="Pfam" id="PF01180"/>
    </source>
</evidence>
<evidence type="ECO:0000256" key="8">
    <source>
        <dbReference type="ARBA" id="ARBA00022643"/>
    </source>
</evidence>
<feature type="binding site" evidence="13">
    <location>
        <position position="87"/>
    </location>
    <ligand>
        <name>FMN</name>
        <dbReference type="ChEBI" id="CHEBI:58210"/>
    </ligand>
</feature>